<reference evidence="1" key="2">
    <citation type="journal article" date="2015" name="Data Brief">
        <title>Shoot transcriptome of the giant reed, Arundo donax.</title>
        <authorList>
            <person name="Barrero R.A."/>
            <person name="Guerrero F.D."/>
            <person name="Moolhuijzen P."/>
            <person name="Goolsby J.A."/>
            <person name="Tidwell J."/>
            <person name="Bellgard S.E."/>
            <person name="Bellgard M.I."/>
        </authorList>
    </citation>
    <scope>NUCLEOTIDE SEQUENCE</scope>
    <source>
        <tissue evidence="1">Shoot tissue taken approximately 20 cm above the soil surface</tissue>
    </source>
</reference>
<organism evidence="1">
    <name type="scientific">Arundo donax</name>
    <name type="common">Giant reed</name>
    <name type="synonym">Donax arundinaceus</name>
    <dbReference type="NCBI Taxonomy" id="35708"/>
    <lineage>
        <taxon>Eukaryota</taxon>
        <taxon>Viridiplantae</taxon>
        <taxon>Streptophyta</taxon>
        <taxon>Embryophyta</taxon>
        <taxon>Tracheophyta</taxon>
        <taxon>Spermatophyta</taxon>
        <taxon>Magnoliopsida</taxon>
        <taxon>Liliopsida</taxon>
        <taxon>Poales</taxon>
        <taxon>Poaceae</taxon>
        <taxon>PACMAD clade</taxon>
        <taxon>Arundinoideae</taxon>
        <taxon>Arundineae</taxon>
        <taxon>Arundo</taxon>
    </lineage>
</organism>
<protein>
    <submittedName>
        <fullName evidence="1">Uncharacterized protein</fullName>
    </submittedName>
</protein>
<evidence type="ECO:0000313" key="1">
    <source>
        <dbReference type="EMBL" id="JAD37256.1"/>
    </source>
</evidence>
<reference evidence="1" key="1">
    <citation type="submission" date="2014-09" db="EMBL/GenBank/DDBJ databases">
        <authorList>
            <person name="Magalhaes I.L.F."/>
            <person name="Oliveira U."/>
            <person name="Santos F.R."/>
            <person name="Vidigal T.H.D.A."/>
            <person name="Brescovit A.D."/>
            <person name="Santos A.J."/>
        </authorList>
    </citation>
    <scope>NUCLEOTIDE SEQUENCE</scope>
    <source>
        <tissue evidence="1">Shoot tissue taken approximately 20 cm above the soil surface</tissue>
    </source>
</reference>
<dbReference type="EMBL" id="GBRH01260639">
    <property type="protein sequence ID" value="JAD37256.1"/>
    <property type="molecule type" value="Transcribed_RNA"/>
</dbReference>
<dbReference type="AlphaFoldDB" id="A0A0A8ZEL9"/>
<proteinExistence type="predicted"/>
<name>A0A0A8ZEL9_ARUDO</name>
<sequence>MLAKMQIQVIVLSLAIAHLRRRTRNADSSGCALPCHCTSQETDNVRVTVCLSFTTHQSSRTKPLAIFGCLQKCRFK</sequence>
<accession>A0A0A8ZEL9</accession>